<dbReference type="OrthoDB" id="330924at2"/>
<protein>
    <submittedName>
        <fullName evidence="1">DUF1176 domain-containing protein</fullName>
    </submittedName>
</protein>
<organism evidence="1 2">
    <name type="scientific">Phreatobacter stygius</name>
    <dbReference type="NCBI Taxonomy" id="1940610"/>
    <lineage>
        <taxon>Bacteria</taxon>
        <taxon>Pseudomonadati</taxon>
        <taxon>Pseudomonadota</taxon>
        <taxon>Alphaproteobacteria</taxon>
        <taxon>Hyphomicrobiales</taxon>
        <taxon>Phreatobacteraceae</taxon>
        <taxon>Phreatobacter</taxon>
    </lineage>
</organism>
<sequence>MNATAQAVAQGNAMPFYHAMRAGLVVALTGFATGSAVAASGIRTFDNWIVGCDNTLACRAIGTMAGEGDGGSYVVIDRAAGPEATAKLRFVRESAPAGDAQGLVLSVDAGPALTLAGTAFRVIEQEFDDKPEASELVEPAAVARVIEAMGKGRALRFGKEAPRANAPAVSLDGFAAALQFIDTAQGRLDTVTALVARGARAAATVSAPPAVPFLTVAMPNPTRPAPTVVPRALVQRHVRETRDDECDLGNRAPATRIVRLSNSTVLYQIGCWRAASQAGAMFYLATEAQPANARRVDFETLDAETGRMGQPIQTLTSPSGLEEMSAATLSALHKDRGAGDCGTAASWAWTARGFRLSAYATMPACKGVPPEDWITLWRTEPR</sequence>
<evidence type="ECO:0000313" key="1">
    <source>
        <dbReference type="EMBL" id="QCI67472.1"/>
    </source>
</evidence>
<keyword evidence="2" id="KW-1185">Reference proteome</keyword>
<proteinExistence type="predicted"/>
<dbReference type="EMBL" id="CP039690">
    <property type="protein sequence ID" value="QCI67472.1"/>
    <property type="molecule type" value="Genomic_DNA"/>
</dbReference>
<dbReference type="Pfam" id="PF06674">
    <property type="entry name" value="DUF1176"/>
    <property type="match status" value="1"/>
</dbReference>
<accession>A0A4D7BHZ2</accession>
<dbReference type="Proteomes" id="UP000298781">
    <property type="component" value="Chromosome"/>
</dbReference>
<name>A0A4D7BHZ2_9HYPH</name>
<evidence type="ECO:0000313" key="2">
    <source>
        <dbReference type="Proteomes" id="UP000298781"/>
    </source>
</evidence>
<dbReference type="InterPro" id="IPR009560">
    <property type="entry name" value="DUF1176"/>
</dbReference>
<reference evidence="1 2" key="1">
    <citation type="submission" date="2019-04" db="EMBL/GenBank/DDBJ databases">
        <title>Phreatobacter aquaticus sp. nov.</title>
        <authorList>
            <person name="Choi A."/>
        </authorList>
    </citation>
    <scope>NUCLEOTIDE SEQUENCE [LARGE SCALE GENOMIC DNA]</scope>
    <source>
        <strain evidence="1 2">KCTC 52518</strain>
    </source>
</reference>
<dbReference type="AlphaFoldDB" id="A0A4D7BHZ2"/>
<dbReference type="KEGG" id="pstg:E8M01_26565"/>
<gene>
    <name evidence="1" type="ORF">E8M01_26565</name>
</gene>